<evidence type="ECO:0000256" key="8">
    <source>
        <dbReference type="ARBA" id="ARBA00023172"/>
    </source>
</evidence>
<dbReference type="Proteomes" id="UP000015106">
    <property type="component" value="Chromosome 6"/>
</dbReference>
<keyword evidence="5" id="KW-0227">DNA damage</keyword>
<evidence type="ECO:0000256" key="3">
    <source>
        <dbReference type="ARBA" id="ARBA00022454"/>
    </source>
</evidence>
<evidence type="ECO:0000256" key="11">
    <source>
        <dbReference type="SAM" id="MobiDB-lite"/>
    </source>
</evidence>
<dbReference type="PANTHER" id="PTHR19306">
    <property type="entry name" value="STRUCTURAL MAINTENANCE OF CHROMOSOMES 5,6 SMC5, SMC6"/>
    <property type="match status" value="1"/>
</dbReference>
<comment type="subcellular location">
    <subcellularLocation>
        <location evidence="2">Chromosome</location>
    </subcellularLocation>
    <subcellularLocation>
        <location evidence="1">Nucleus</location>
    </subcellularLocation>
</comment>
<evidence type="ECO:0000313" key="12">
    <source>
        <dbReference type="EnsemblPlants" id="TuG1812G0600000558.01.T01"/>
    </source>
</evidence>
<dbReference type="GO" id="GO:0003697">
    <property type="term" value="F:single-stranded DNA binding"/>
    <property type="evidence" value="ECO:0007669"/>
    <property type="project" value="TreeGrafter"/>
</dbReference>
<evidence type="ECO:0000256" key="1">
    <source>
        <dbReference type="ARBA" id="ARBA00004123"/>
    </source>
</evidence>
<reference evidence="12" key="2">
    <citation type="submission" date="2018-03" db="EMBL/GenBank/DDBJ databases">
        <title>The Triticum urartu genome reveals the dynamic nature of wheat genome evolution.</title>
        <authorList>
            <person name="Ling H."/>
            <person name="Ma B."/>
            <person name="Shi X."/>
            <person name="Liu H."/>
            <person name="Dong L."/>
            <person name="Sun H."/>
            <person name="Cao Y."/>
            <person name="Gao Q."/>
            <person name="Zheng S."/>
            <person name="Li Y."/>
            <person name="Yu Y."/>
            <person name="Du H."/>
            <person name="Qi M."/>
            <person name="Li Y."/>
            <person name="Yu H."/>
            <person name="Cui Y."/>
            <person name="Wang N."/>
            <person name="Chen C."/>
            <person name="Wu H."/>
            <person name="Zhao Y."/>
            <person name="Zhang J."/>
            <person name="Li Y."/>
            <person name="Zhou W."/>
            <person name="Zhang B."/>
            <person name="Hu W."/>
            <person name="Eijk M."/>
            <person name="Tang J."/>
            <person name="Witsenboer H."/>
            <person name="Zhao S."/>
            <person name="Li Z."/>
            <person name="Zhang A."/>
            <person name="Wang D."/>
            <person name="Liang C."/>
        </authorList>
    </citation>
    <scope>NUCLEOTIDE SEQUENCE [LARGE SCALE GENOMIC DNA]</scope>
    <source>
        <strain evidence="12">cv. G1812</strain>
    </source>
</reference>
<keyword evidence="13" id="KW-1185">Reference proteome</keyword>
<dbReference type="PANTHER" id="PTHR19306:SF6">
    <property type="entry name" value="STRUCTURAL MAINTENANCE OF CHROMOSOMES PROTEIN 6"/>
    <property type="match status" value="1"/>
</dbReference>
<dbReference type="GO" id="GO:0005524">
    <property type="term" value="F:ATP binding"/>
    <property type="evidence" value="ECO:0007669"/>
    <property type="project" value="UniProtKB-KW"/>
</dbReference>
<reference evidence="13" key="1">
    <citation type="journal article" date="2013" name="Nature">
        <title>Draft genome of the wheat A-genome progenitor Triticum urartu.</title>
        <authorList>
            <person name="Ling H.Q."/>
            <person name="Zhao S."/>
            <person name="Liu D."/>
            <person name="Wang J."/>
            <person name="Sun H."/>
            <person name="Zhang C."/>
            <person name="Fan H."/>
            <person name="Li D."/>
            <person name="Dong L."/>
            <person name="Tao Y."/>
            <person name="Gao C."/>
            <person name="Wu H."/>
            <person name="Li Y."/>
            <person name="Cui Y."/>
            <person name="Guo X."/>
            <person name="Zheng S."/>
            <person name="Wang B."/>
            <person name="Yu K."/>
            <person name="Liang Q."/>
            <person name="Yang W."/>
            <person name="Lou X."/>
            <person name="Chen J."/>
            <person name="Feng M."/>
            <person name="Jian J."/>
            <person name="Zhang X."/>
            <person name="Luo G."/>
            <person name="Jiang Y."/>
            <person name="Liu J."/>
            <person name="Wang Z."/>
            <person name="Sha Y."/>
            <person name="Zhang B."/>
            <person name="Wu H."/>
            <person name="Tang D."/>
            <person name="Shen Q."/>
            <person name="Xue P."/>
            <person name="Zou S."/>
            <person name="Wang X."/>
            <person name="Liu X."/>
            <person name="Wang F."/>
            <person name="Yang Y."/>
            <person name="An X."/>
            <person name="Dong Z."/>
            <person name="Zhang K."/>
            <person name="Zhang X."/>
            <person name="Luo M.C."/>
            <person name="Dvorak J."/>
            <person name="Tong Y."/>
            <person name="Wang J."/>
            <person name="Yang H."/>
            <person name="Li Z."/>
            <person name="Wang D."/>
            <person name="Zhang A."/>
            <person name="Wang J."/>
        </authorList>
    </citation>
    <scope>NUCLEOTIDE SEQUENCE</scope>
    <source>
        <strain evidence="13">cv. G1812</strain>
    </source>
</reference>
<keyword evidence="4" id="KW-0547">Nucleotide-binding</keyword>
<keyword evidence="8" id="KW-0233">DNA recombination</keyword>
<keyword evidence="9" id="KW-0234">DNA repair</keyword>
<dbReference type="GO" id="GO:0005634">
    <property type="term" value="C:nucleus"/>
    <property type="evidence" value="ECO:0007669"/>
    <property type="project" value="UniProtKB-SubCell"/>
</dbReference>
<sequence length="112" mass="12370">MILLGHEHPTVLSVIQSENHTVLNVLVDQGHAERQVLVKDYEVGKSLAFDDRMRNIKEVYTSDGDKIFVGTVGGSTEPSGGDENMRSSEIRGERRGDELGCAGEKERRSART</sequence>
<dbReference type="EnsemblPlants" id="TuG1812G0600000558.01.T01">
    <property type="protein sequence ID" value="TuG1812G0600000558.01.T01"/>
    <property type="gene ID" value="TuG1812G0600000558.01"/>
</dbReference>
<evidence type="ECO:0000256" key="10">
    <source>
        <dbReference type="ARBA" id="ARBA00023242"/>
    </source>
</evidence>
<dbReference type="GO" id="GO:0003684">
    <property type="term" value="F:damaged DNA binding"/>
    <property type="evidence" value="ECO:0007669"/>
    <property type="project" value="TreeGrafter"/>
</dbReference>
<dbReference type="GO" id="GO:0000724">
    <property type="term" value="P:double-strand break repair via homologous recombination"/>
    <property type="evidence" value="ECO:0007669"/>
    <property type="project" value="TreeGrafter"/>
</dbReference>
<feature type="compositionally biased region" description="Basic and acidic residues" evidence="11">
    <location>
        <begin position="83"/>
        <end position="112"/>
    </location>
</feature>
<evidence type="ECO:0000256" key="4">
    <source>
        <dbReference type="ARBA" id="ARBA00022741"/>
    </source>
</evidence>
<accession>A0A8R7QNH4</accession>
<feature type="region of interest" description="Disordered" evidence="11">
    <location>
        <begin position="71"/>
        <end position="112"/>
    </location>
</feature>
<keyword evidence="6" id="KW-0067">ATP-binding</keyword>
<dbReference type="AlphaFoldDB" id="A0A8R7QNH4"/>
<evidence type="ECO:0000256" key="9">
    <source>
        <dbReference type="ARBA" id="ARBA00023204"/>
    </source>
</evidence>
<dbReference type="Gramene" id="TuG1812G0600000558.01.T01">
    <property type="protein sequence ID" value="TuG1812G0600000558.01.T01"/>
    <property type="gene ID" value="TuG1812G0600000558.01"/>
</dbReference>
<evidence type="ECO:0000256" key="6">
    <source>
        <dbReference type="ARBA" id="ARBA00022840"/>
    </source>
</evidence>
<keyword evidence="10" id="KW-0539">Nucleus</keyword>
<protein>
    <submittedName>
        <fullName evidence="12">Uncharacterized protein</fullName>
    </submittedName>
</protein>
<evidence type="ECO:0000313" key="13">
    <source>
        <dbReference type="Proteomes" id="UP000015106"/>
    </source>
</evidence>
<evidence type="ECO:0000256" key="2">
    <source>
        <dbReference type="ARBA" id="ARBA00004286"/>
    </source>
</evidence>
<keyword evidence="3" id="KW-0158">Chromosome</keyword>
<dbReference type="GO" id="GO:0030915">
    <property type="term" value="C:Smc5-Smc6 complex"/>
    <property type="evidence" value="ECO:0007669"/>
    <property type="project" value="TreeGrafter"/>
</dbReference>
<proteinExistence type="predicted"/>
<reference evidence="12" key="3">
    <citation type="submission" date="2022-06" db="UniProtKB">
        <authorList>
            <consortium name="EnsemblPlants"/>
        </authorList>
    </citation>
    <scope>IDENTIFICATION</scope>
</reference>
<keyword evidence="7" id="KW-0175">Coiled coil</keyword>
<dbReference type="Gramene" id="TuG1812S0002260400.01.T01">
    <property type="protein sequence ID" value="TuG1812S0002260400.01.T01"/>
    <property type="gene ID" value="TuG1812S0002260400.01"/>
</dbReference>
<dbReference type="EnsemblPlants" id="TuG1812S0002260400.01.T01">
    <property type="protein sequence ID" value="TuG1812S0002260400.01.T01"/>
    <property type="gene ID" value="TuG1812S0002260400.01"/>
</dbReference>
<organism evidence="12 13">
    <name type="scientific">Triticum urartu</name>
    <name type="common">Red wild einkorn</name>
    <name type="synonym">Crithodium urartu</name>
    <dbReference type="NCBI Taxonomy" id="4572"/>
    <lineage>
        <taxon>Eukaryota</taxon>
        <taxon>Viridiplantae</taxon>
        <taxon>Streptophyta</taxon>
        <taxon>Embryophyta</taxon>
        <taxon>Tracheophyta</taxon>
        <taxon>Spermatophyta</taxon>
        <taxon>Magnoliopsida</taxon>
        <taxon>Liliopsida</taxon>
        <taxon>Poales</taxon>
        <taxon>Poaceae</taxon>
        <taxon>BOP clade</taxon>
        <taxon>Pooideae</taxon>
        <taxon>Triticodae</taxon>
        <taxon>Triticeae</taxon>
        <taxon>Triticinae</taxon>
        <taxon>Triticum</taxon>
    </lineage>
</organism>
<evidence type="ECO:0000256" key="5">
    <source>
        <dbReference type="ARBA" id="ARBA00022763"/>
    </source>
</evidence>
<evidence type="ECO:0000256" key="7">
    <source>
        <dbReference type="ARBA" id="ARBA00023054"/>
    </source>
</evidence>
<name>A0A8R7QNH4_TRIUA</name>
<dbReference type="GO" id="GO:0035861">
    <property type="term" value="C:site of double-strand break"/>
    <property type="evidence" value="ECO:0007669"/>
    <property type="project" value="TreeGrafter"/>
</dbReference>